<dbReference type="PANTHER" id="PTHR45947:SF3">
    <property type="entry name" value="SULFOQUINOVOSYL TRANSFERASE SQD2"/>
    <property type="match status" value="1"/>
</dbReference>
<keyword evidence="2 5" id="KW-0808">Transferase</keyword>
<dbReference type="Proteomes" id="UP000466517">
    <property type="component" value="Chromosome"/>
</dbReference>
<dbReference type="InterPro" id="IPR028098">
    <property type="entry name" value="Glyco_trans_4-like_N"/>
</dbReference>
<evidence type="ECO:0000256" key="2">
    <source>
        <dbReference type="ARBA" id="ARBA00022679"/>
    </source>
</evidence>
<evidence type="ECO:0000256" key="1">
    <source>
        <dbReference type="ARBA" id="ARBA00022676"/>
    </source>
</evidence>
<feature type="domain" description="Glycosyltransferase subfamily 4-like N-terminal" evidence="4">
    <location>
        <begin position="15"/>
        <end position="142"/>
    </location>
</feature>
<evidence type="ECO:0000313" key="6">
    <source>
        <dbReference type="Proteomes" id="UP000466517"/>
    </source>
</evidence>
<evidence type="ECO:0000259" key="3">
    <source>
        <dbReference type="Pfam" id="PF00534"/>
    </source>
</evidence>
<dbReference type="KEGG" id="mmag:MMAD_28320"/>
<name>A0A7I7XH54_9MYCO</name>
<dbReference type="Gene3D" id="3.40.50.2000">
    <property type="entry name" value="Glycogen Phosphorylase B"/>
    <property type="match status" value="2"/>
</dbReference>
<gene>
    <name evidence="5" type="ORF">MMAD_28320</name>
</gene>
<dbReference type="Pfam" id="PF13439">
    <property type="entry name" value="Glyco_transf_4"/>
    <property type="match status" value="1"/>
</dbReference>
<dbReference type="GO" id="GO:0016757">
    <property type="term" value="F:glycosyltransferase activity"/>
    <property type="evidence" value="ECO:0007669"/>
    <property type="project" value="UniProtKB-KW"/>
</dbReference>
<dbReference type="GO" id="GO:0008610">
    <property type="term" value="P:lipid biosynthetic process"/>
    <property type="evidence" value="ECO:0007669"/>
    <property type="project" value="UniProtKB-ARBA"/>
</dbReference>
<dbReference type="EMBL" id="AP022610">
    <property type="protein sequence ID" value="BBZ28537.1"/>
    <property type="molecule type" value="Genomic_DNA"/>
</dbReference>
<evidence type="ECO:0000259" key="4">
    <source>
        <dbReference type="Pfam" id="PF13439"/>
    </source>
</evidence>
<dbReference type="Pfam" id="PF00534">
    <property type="entry name" value="Glycos_transf_1"/>
    <property type="match status" value="1"/>
</dbReference>
<proteinExistence type="predicted"/>
<sequence>MRVLQVSDGYPPATGGLERVVQLLARELVQRGHPTTVATLSRPDAPAREHEDGVDVRRLDGYTRHLRRFANDPNHFFHPTCPDPLLVRRLEDLVAEVRPDIVHAHGWILNSCLSLRLPTTTALVATLHDYGLVCAKKTMIPRERLDATCAGPRPSRCLGCATNFYGPIKGPALAIGVRHSLGRLDRVAMFMPISSAVRHASLDGVSSQRICQLPSFVPDDVFDPVPEDDDHRPDFLPTTPFVLFVGALGEHKGVTLLADAHRRMRIAAPLVMIGAVRSDTPDLTGTTERPIIVRTGVPHRDIMASYAAAAVAVAPSRWQEPLGLVPIEAMAAGTPVVVTRVGALPEVVAHHRTGLVVTPGDPAALAEALDSVVGDPLLRRIYGAAGRIRARRFAASAMVPKVIAGYQRARESVASSCPV</sequence>
<dbReference type="SUPFAM" id="SSF53756">
    <property type="entry name" value="UDP-Glycosyltransferase/glycogen phosphorylase"/>
    <property type="match status" value="1"/>
</dbReference>
<feature type="domain" description="Glycosyl transferase family 1" evidence="3">
    <location>
        <begin position="237"/>
        <end position="387"/>
    </location>
</feature>
<keyword evidence="6" id="KW-1185">Reference proteome</keyword>
<dbReference type="GO" id="GO:1901137">
    <property type="term" value="P:carbohydrate derivative biosynthetic process"/>
    <property type="evidence" value="ECO:0007669"/>
    <property type="project" value="UniProtKB-ARBA"/>
</dbReference>
<dbReference type="CDD" id="cd03801">
    <property type="entry name" value="GT4_PimA-like"/>
    <property type="match status" value="1"/>
</dbReference>
<dbReference type="RefSeq" id="WP_163738123.1">
    <property type="nucleotide sequence ID" value="NZ_AP022610.1"/>
</dbReference>
<keyword evidence="1" id="KW-0328">Glycosyltransferase</keyword>
<organism evidence="5 6">
    <name type="scientific">Mycolicibacterium madagascariense</name>
    <dbReference type="NCBI Taxonomy" id="212765"/>
    <lineage>
        <taxon>Bacteria</taxon>
        <taxon>Bacillati</taxon>
        <taxon>Actinomycetota</taxon>
        <taxon>Actinomycetes</taxon>
        <taxon>Mycobacteriales</taxon>
        <taxon>Mycobacteriaceae</taxon>
        <taxon>Mycolicibacterium</taxon>
    </lineage>
</organism>
<protein>
    <submittedName>
        <fullName evidence="5">Glycosyl transferase</fullName>
    </submittedName>
</protein>
<reference evidence="5 6" key="1">
    <citation type="journal article" date="2019" name="Emerg. Microbes Infect.">
        <title>Comprehensive subspecies identification of 175 nontuberculous mycobacteria species based on 7547 genomic profiles.</title>
        <authorList>
            <person name="Matsumoto Y."/>
            <person name="Kinjo T."/>
            <person name="Motooka D."/>
            <person name="Nabeya D."/>
            <person name="Jung N."/>
            <person name="Uechi K."/>
            <person name="Horii T."/>
            <person name="Iida T."/>
            <person name="Fujita J."/>
            <person name="Nakamura S."/>
        </authorList>
    </citation>
    <scope>NUCLEOTIDE SEQUENCE [LARGE SCALE GENOMIC DNA]</scope>
    <source>
        <strain evidence="5 6">JCM 13574</strain>
    </source>
</reference>
<dbReference type="GO" id="GO:1903509">
    <property type="term" value="P:liposaccharide metabolic process"/>
    <property type="evidence" value="ECO:0007669"/>
    <property type="project" value="UniProtKB-ARBA"/>
</dbReference>
<accession>A0A7I7XH54</accession>
<evidence type="ECO:0000313" key="5">
    <source>
        <dbReference type="EMBL" id="BBZ28537.1"/>
    </source>
</evidence>
<dbReference type="PANTHER" id="PTHR45947">
    <property type="entry name" value="SULFOQUINOVOSYL TRANSFERASE SQD2"/>
    <property type="match status" value="1"/>
</dbReference>
<dbReference type="AlphaFoldDB" id="A0A7I7XH54"/>
<dbReference type="InterPro" id="IPR001296">
    <property type="entry name" value="Glyco_trans_1"/>
</dbReference>
<dbReference type="InterPro" id="IPR050194">
    <property type="entry name" value="Glycosyltransferase_grp1"/>
</dbReference>